<keyword evidence="4 8" id="KW-0812">Transmembrane</keyword>
<feature type="transmembrane region" description="Helical" evidence="8">
    <location>
        <begin position="230"/>
        <end position="253"/>
    </location>
</feature>
<dbReference type="InterPro" id="IPR002490">
    <property type="entry name" value="V-ATPase_116kDa_su"/>
</dbReference>
<comment type="function">
    <text evidence="8">Essential component of the vacuolar proton pump (V-ATPase), a multimeric enzyme that catalyzes the translocation of protons across the membranes. Required for assembly and activity of the V-ATPase.</text>
</comment>
<feature type="region of interest" description="Disordered" evidence="9">
    <location>
        <begin position="81"/>
        <end position="150"/>
    </location>
</feature>
<dbReference type="GO" id="GO:0033179">
    <property type="term" value="C:proton-transporting V-type ATPase, V0 domain"/>
    <property type="evidence" value="ECO:0007669"/>
    <property type="project" value="InterPro"/>
</dbReference>
<feature type="region of interest" description="Disordered" evidence="9">
    <location>
        <begin position="1"/>
        <end position="34"/>
    </location>
</feature>
<evidence type="ECO:0000313" key="10">
    <source>
        <dbReference type="EMBL" id="OLP92060.1"/>
    </source>
</evidence>
<gene>
    <name evidence="10" type="primary">vatM</name>
    <name evidence="10" type="ORF">AK812_SmicGene26146</name>
</gene>
<keyword evidence="3 8" id="KW-0813">Transport</keyword>
<keyword evidence="5 8" id="KW-1133">Transmembrane helix</keyword>
<dbReference type="OrthoDB" id="10264220at2759"/>
<dbReference type="GO" id="GO:0046961">
    <property type="term" value="F:proton-transporting ATPase activity, rotational mechanism"/>
    <property type="evidence" value="ECO:0007669"/>
    <property type="project" value="InterPro"/>
</dbReference>
<evidence type="ECO:0000256" key="9">
    <source>
        <dbReference type="SAM" id="MobiDB-lite"/>
    </source>
</evidence>
<name>A0A1Q9DA94_SYMMI</name>
<dbReference type="Proteomes" id="UP000186817">
    <property type="component" value="Unassembled WGS sequence"/>
</dbReference>
<proteinExistence type="inferred from homology"/>
<dbReference type="GO" id="GO:0007035">
    <property type="term" value="P:vacuolar acidification"/>
    <property type="evidence" value="ECO:0007669"/>
    <property type="project" value="TreeGrafter"/>
</dbReference>
<dbReference type="GO" id="GO:0051117">
    <property type="term" value="F:ATPase binding"/>
    <property type="evidence" value="ECO:0007669"/>
    <property type="project" value="TreeGrafter"/>
</dbReference>
<keyword evidence="11" id="KW-1185">Reference proteome</keyword>
<evidence type="ECO:0000313" key="11">
    <source>
        <dbReference type="Proteomes" id="UP000186817"/>
    </source>
</evidence>
<comment type="caution">
    <text evidence="8">Lacks conserved residue(s) required for the propagation of feature annotation.</text>
</comment>
<dbReference type="EMBL" id="LSRX01000636">
    <property type="protein sequence ID" value="OLP92060.1"/>
    <property type="molecule type" value="Genomic_DNA"/>
</dbReference>
<comment type="subcellular location">
    <subcellularLocation>
        <location evidence="1">Membrane</location>
        <topology evidence="1">Multi-pass membrane protein</topology>
    </subcellularLocation>
</comment>
<feature type="compositionally biased region" description="Basic and acidic residues" evidence="9">
    <location>
        <begin position="94"/>
        <end position="114"/>
    </location>
</feature>
<dbReference type="GO" id="GO:0016471">
    <property type="term" value="C:vacuolar proton-transporting V-type ATPase complex"/>
    <property type="evidence" value="ECO:0007669"/>
    <property type="project" value="TreeGrafter"/>
</dbReference>
<dbReference type="PANTHER" id="PTHR11629:SF63">
    <property type="entry name" value="V-TYPE PROTON ATPASE SUBUNIT A"/>
    <property type="match status" value="1"/>
</dbReference>
<reference evidence="10 11" key="1">
    <citation type="submission" date="2016-02" db="EMBL/GenBank/DDBJ databases">
        <title>Genome analysis of coral dinoflagellate symbionts highlights evolutionary adaptations to a symbiotic lifestyle.</title>
        <authorList>
            <person name="Aranda M."/>
            <person name="Li Y."/>
            <person name="Liew Y.J."/>
            <person name="Baumgarten S."/>
            <person name="Simakov O."/>
            <person name="Wilson M."/>
            <person name="Piel J."/>
            <person name="Ashoor H."/>
            <person name="Bougouffa S."/>
            <person name="Bajic V.B."/>
            <person name="Ryu T."/>
            <person name="Ravasi T."/>
            <person name="Bayer T."/>
            <person name="Micklem G."/>
            <person name="Kim H."/>
            <person name="Bhak J."/>
            <person name="Lajeunesse T.C."/>
            <person name="Voolstra C.R."/>
        </authorList>
    </citation>
    <scope>NUCLEOTIDE SEQUENCE [LARGE SCALE GENOMIC DNA]</scope>
    <source>
        <strain evidence="10 11">CCMP2467</strain>
    </source>
</reference>
<sequence>MAYSPRAGSVGSFDELEAKEPRLPAMPQSQSRGYWNASKVCTKASSRILGKVLAELTNTPDLYYPDEHAAFRKFGFDNPDADEEMPEWANEADSGAHKDSTSDAPEHEHRERVTWKKMKDRPGHHRRYQTRRQKREPGAERTSEPPMVPLVAGAVKPPTDMALHGEDFEFGEIFIHQIIETIEFVLGTVSHTASYLRIWALSLAHQQLSLVFFQKTLTMGLTMSFPMNGIMIYLMFAAWFAITLAVLLGMDVLECFLHTLRLHWVEFQSKFYKAEGLKFAPYSIKKLVTPTGDGE</sequence>
<evidence type="ECO:0000256" key="3">
    <source>
        <dbReference type="ARBA" id="ARBA00022448"/>
    </source>
</evidence>
<evidence type="ECO:0000256" key="4">
    <source>
        <dbReference type="ARBA" id="ARBA00022692"/>
    </source>
</evidence>
<accession>A0A1Q9DA94</accession>
<protein>
    <recommendedName>
        <fullName evidence="8">V-type proton ATPase subunit a</fullName>
    </recommendedName>
</protein>
<comment type="caution">
    <text evidence="10">The sequence shown here is derived from an EMBL/GenBank/DDBJ whole genome shotgun (WGS) entry which is preliminary data.</text>
</comment>
<evidence type="ECO:0000256" key="8">
    <source>
        <dbReference type="RuleBase" id="RU361189"/>
    </source>
</evidence>
<comment type="similarity">
    <text evidence="2 8">Belongs to the V-ATPase 116 kDa subunit family.</text>
</comment>
<evidence type="ECO:0000256" key="1">
    <source>
        <dbReference type="ARBA" id="ARBA00004141"/>
    </source>
</evidence>
<evidence type="ECO:0000256" key="6">
    <source>
        <dbReference type="ARBA" id="ARBA00023065"/>
    </source>
</evidence>
<evidence type="ECO:0000256" key="2">
    <source>
        <dbReference type="ARBA" id="ARBA00009904"/>
    </source>
</evidence>
<evidence type="ECO:0000256" key="7">
    <source>
        <dbReference type="ARBA" id="ARBA00023136"/>
    </source>
</evidence>
<evidence type="ECO:0000256" key="5">
    <source>
        <dbReference type="ARBA" id="ARBA00022989"/>
    </source>
</evidence>
<keyword evidence="8" id="KW-0375">Hydrogen ion transport</keyword>
<dbReference type="AlphaFoldDB" id="A0A1Q9DA94"/>
<feature type="compositionally biased region" description="Basic residues" evidence="9">
    <location>
        <begin position="115"/>
        <end position="134"/>
    </location>
</feature>
<keyword evidence="7 8" id="KW-0472">Membrane</keyword>
<organism evidence="10 11">
    <name type="scientific">Symbiodinium microadriaticum</name>
    <name type="common">Dinoflagellate</name>
    <name type="synonym">Zooxanthella microadriatica</name>
    <dbReference type="NCBI Taxonomy" id="2951"/>
    <lineage>
        <taxon>Eukaryota</taxon>
        <taxon>Sar</taxon>
        <taxon>Alveolata</taxon>
        <taxon>Dinophyceae</taxon>
        <taxon>Suessiales</taxon>
        <taxon>Symbiodiniaceae</taxon>
        <taxon>Symbiodinium</taxon>
    </lineage>
</organism>
<dbReference type="Pfam" id="PF01496">
    <property type="entry name" value="V_ATPase_I"/>
    <property type="match status" value="1"/>
</dbReference>
<dbReference type="PANTHER" id="PTHR11629">
    <property type="entry name" value="VACUOLAR PROTON ATPASES"/>
    <property type="match status" value="1"/>
</dbReference>
<keyword evidence="6 8" id="KW-0406">Ion transport</keyword>